<evidence type="ECO:0000256" key="6">
    <source>
        <dbReference type="ARBA" id="ARBA00050776"/>
    </source>
</evidence>
<dbReference type="GO" id="GO:0030170">
    <property type="term" value="F:pyridoxal phosphate binding"/>
    <property type="evidence" value="ECO:0007669"/>
    <property type="project" value="InterPro"/>
</dbReference>
<evidence type="ECO:0000313" key="9">
    <source>
        <dbReference type="Proteomes" id="UP000671913"/>
    </source>
</evidence>
<keyword evidence="9" id="KW-1185">Reference proteome</keyword>
<evidence type="ECO:0000256" key="2">
    <source>
        <dbReference type="ARBA" id="ARBA00010447"/>
    </source>
</evidence>
<dbReference type="PANTHER" id="PTHR43586:SF4">
    <property type="entry name" value="ISOPENICILLIN N EPIMERASE"/>
    <property type="match status" value="1"/>
</dbReference>
<dbReference type="CDD" id="cd06453">
    <property type="entry name" value="SufS_like"/>
    <property type="match status" value="1"/>
</dbReference>
<dbReference type="KEGG" id="aaut:ACETAC_11115"/>
<comment type="similarity">
    <text evidence="2">Belongs to the class-V pyridoxal-phosphate-dependent aminotransferase family. Csd subfamily.</text>
</comment>
<dbReference type="InterPro" id="IPR000192">
    <property type="entry name" value="Aminotrans_V_dom"/>
</dbReference>
<protein>
    <recommendedName>
        <fullName evidence="3">cysteine desulfurase</fullName>
        <ecNumber evidence="3">2.8.1.7</ecNumber>
    </recommendedName>
</protein>
<keyword evidence="5" id="KW-0663">Pyridoxal phosphate</keyword>
<dbReference type="InterPro" id="IPR016454">
    <property type="entry name" value="Cysteine_dSase"/>
</dbReference>
<dbReference type="GO" id="GO:0031071">
    <property type="term" value="F:cysteine desulfurase activity"/>
    <property type="evidence" value="ECO:0007669"/>
    <property type="project" value="UniProtKB-EC"/>
</dbReference>
<dbReference type="Gene3D" id="3.90.1150.10">
    <property type="entry name" value="Aspartate Aminotransferase, domain 1"/>
    <property type="match status" value="1"/>
</dbReference>
<dbReference type="InterPro" id="IPR015422">
    <property type="entry name" value="PyrdxlP-dep_Trfase_small"/>
</dbReference>
<feature type="domain" description="Aminotransferase class V" evidence="7">
    <location>
        <begin position="2"/>
        <end position="367"/>
    </location>
</feature>
<dbReference type="AlphaFoldDB" id="A0A975AVS5"/>
<dbReference type="Pfam" id="PF00266">
    <property type="entry name" value="Aminotran_5"/>
    <property type="match status" value="1"/>
</dbReference>
<dbReference type="Gene3D" id="3.40.640.10">
    <property type="entry name" value="Type I PLP-dependent aspartate aminotransferase-like (Major domain)"/>
    <property type="match status" value="1"/>
</dbReference>
<dbReference type="InterPro" id="IPR010970">
    <property type="entry name" value="Cys_dSase_SufS"/>
</dbReference>
<dbReference type="GO" id="GO:0006534">
    <property type="term" value="P:cysteine metabolic process"/>
    <property type="evidence" value="ECO:0007669"/>
    <property type="project" value="InterPro"/>
</dbReference>
<evidence type="ECO:0000256" key="5">
    <source>
        <dbReference type="ARBA" id="ARBA00022898"/>
    </source>
</evidence>
<dbReference type="InterPro" id="IPR015424">
    <property type="entry name" value="PyrdxlP-dep_Trfase"/>
</dbReference>
<sequence length="380" mass="41750">MIYFDNAATSWPKPDEVYNEVNRVMRICGNPGRGSHRMAIESGRFILDARGELCSLFNIKNPMRLIFTLNTTDSLNIALKGLLKTGDHVITSGMEHNSMIRPLMALKNKGIELTIVKCNEKGNIDIDDIKKAVKSNTKLIALLHASNVIGTIMPIREIGSIAREMEITFLVDAAQTAGNYPIDVEEDNIDILAFPGHKSLFGPQGTGGLYVSDKINLHTIKEGGTGSISESIFQPDIMPDKLESGTPNTPGIAGLKEGVKFIKKIGIKNIRNHEKKLIKRFLEGVKDIPNVILYGEDNAEKRVGIVSLNIKDIDAGEVSYILDKAFDIATRSGLHCSSLAHQTIGTLRSGTVRFGFGYFNTENEIDKAITALWKIAKETV</sequence>
<comment type="catalytic activity">
    <reaction evidence="6">
        <text>(sulfur carrier)-H + L-cysteine = (sulfur carrier)-SH + L-alanine</text>
        <dbReference type="Rhea" id="RHEA:43892"/>
        <dbReference type="Rhea" id="RHEA-COMP:14737"/>
        <dbReference type="Rhea" id="RHEA-COMP:14739"/>
        <dbReference type="ChEBI" id="CHEBI:29917"/>
        <dbReference type="ChEBI" id="CHEBI:35235"/>
        <dbReference type="ChEBI" id="CHEBI:57972"/>
        <dbReference type="ChEBI" id="CHEBI:64428"/>
        <dbReference type="EC" id="2.8.1.7"/>
    </reaction>
</comment>
<keyword evidence="4" id="KW-0808">Transferase</keyword>
<dbReference type="RefSeq" id="WP_284680053.1">
    <property type="nucleotide sequence ID" value="NZ_CP060096.1"/>
</dbReference>
<keyword evidence="8" id="KW-0032">Aminotransferase</keyword>
<dbReference type="SUPFAM" id="SSF53383">
    <property type="entry name" value="PLP-dependent transferases"/>
    <property type="match status" value="1"/>
</dbReference>
<organism evidence="8 9">
    <name type="scientific">Aceticella autotrophica</name>
    <dbReference type="NCBI Taxonomy" id="2755338"/>
    <lineage>
        <taxon>Bacteria</taxon>
        <taxon>Bacillati</taxon>
        <taxon>Bacillota</taxon>
        <taxon>Clostridia</taxon>
        <taxon>Thermoanaerobacterales</taxon>
        <taxon>Thermoanaerobacteraceae</taxon>
        <taxon>Aceticella</taxon>
    </lineage>
</organism>
<name>A0A975AVS5_9THEO</name>
<dbReference type="PANTHER" id="PTHR43586">
    <property type="entry name" value="CYSTEINE DESULFURASE"/>
    <property type="match status" value="1"/>
</dbReference>
<comment type="cofactor">
    <cofactor evidence="1">
        <name>pyridoxal 5'-phosphate</name>
        <dbReference type="ChEBI" id="CHEBI:597326"/>
    </cofactor>
</comment>
<dbReference type="InterPro" id="IPR010969">
    <property type="entry name" value="Cys_dSase-rel_unknwn_funct"/>
</dbReference>
<evidence type="ECO:0000256" key="4">
    <source>
        <dbReference type="ARBA" id="ARBA00022679"/>
    </source>
</evidence>
<evidence type="ECO:0000256" key="1">
    <source>
        <dbReference type="ARBA" id="ARBA00001933"/>
    </source>
</evidence>
<dbReference type="EMBL" id="CP060096">
    <property type="protein sequence ID" value="QSZ27359.1"/>
    <property type="molecule type" value="Genomic_DNA"/>
</dbReference>
<reference evidence="8" key="1">
    <citation type="submission" date="2020-08" db="EMBL/GenBank/DDBJ databases">
        <title>Genomic insights into the carbon and energy metabolism of the first obligate autotrophic acetogenic bacterium Aceticella autotrophica gen. nov., sp. nov.</title>
        <authorList>
            <person name="Toshchakov S.V."/>
            <person name="Elcheninov A.G."/>
            <person name="Kublanov I.V."/>
            <person name="Frolov E.N."/>
            <person name="Lebedinsky A.V."/>
        </authorList>
    </citation>
    <scope>NUCLEOTIDE SEQUENCE</scope>
    <source>
        <strain evidence="8">3443-3Ac</strain>
    </source>
</reference>
<evidence type="ECO:0000259" key="7">
    <source>
        <dbReference type="Pfam" id="PF00266"/>
    </source>
</evidence>
<dbReference type="EC" id="2.8.1.7" evidence="3"/>
<dbReference type="NCBIfam" id="TIGR01977">
    <property type="entry name" value="am_tr_V_EF2568"/>
    <property type="match status" value="1"/>
</dbReference>
<gene>
    <name evidence="8" type="ORF">ACETAC_11115</name>
</gene>
<dbReference type="Proteomes" id="UP000671913">
    <property type="component" value="Chromosome"/>
</dbReference>
<dbReference type="GO" id="GO:0008483">
    <property type="term" value="F:transaminase activity"/>
    <property type="evidence" value="ECO:0007669"/>
    <property type="project" value="UniProtKB-KW"/>
</dbReference>
<dbReference type="PIRSF" id="PIRSF005572">
    <property type="entry name" value="NifS"/>
    <property type="match status" value="1"/>
</dbReference>
<evidence type="ECO:0000313" key="8">
    <source>
        <dbReference type="EMBL" id="QSZ27359.1"/>
    </source>
</evidence>
<accession>A0A975AVS5</accession>
<proteinExistence type="inferred from homology"/>
<dbReference type="InterPro" id="IPR015421">
    <property type="entry name" value="PyrdxlP-dep_Trfase_major"/>
</dbReference>
<evidence type="ECO:0000256" key="3">
    <source>
        <dbReference type="ARBA" id="ARBA00012239"/>
    </source>
</evidence>